<dbReference type="InterPro" id="IPR002104">
    <property type="entry name" value="Integrase_catalytic"/>
</dbReference>
<reference evidence="7" key="1">
    <citation type="submission" date="2017-01" db="EMBL/GenBank/DDBJ databases">
        <authorList>
            <person name="Varghese N."/>
            <person name="Submissions S."/>
        </authorList>
    </citation>
    <scope>NUCLEOTIDE SEQUENCE [LARGE SCALE GENOMIC DNA]</scope>
    <source>
        <strain evidence="7">DSM 23145</strain>
    </source>
</reference>
<dbReference type="Pfam" id="PF13102">
    <property type="entry name" value="Phage_int_SAM_5"/>
    <property type="match status" value="1"/>
</dbReference>
<dbReference type="SUPFAM" id="SSF56349">
    <property type="entry name" value="DNA breaking-rejoining enzymes"/>
    <property type="match status" value="1"/>
</dbReference>
<accession>A0A1N7NSZ0</accession>
<dbReference type="InterPro" id="IPR025269">
    <property type="entry name" value="SAM-like_dom"/>
</dbReference>
<keyword evidence="3" id="KW-0233">DNA recombination</keyword>
<dbReference type="GO" id="GO:0006310">
    <property type="term" value="P:DNA recombination"/>
    <property type="evidence" value="ECO:0007669"/>
    <property type="project" value="UniProtKB-KW"/>
</dbReference>
<evidence type="ECO:0000256" key="1">
    <source>
        <dbReference type="ARBA" id="ARBA00008857"/>
    </source>
</evidence>
<organism evidence="6 7">
    <name type="scientific">Kaistella chaponensis</name>
    <dbReference type="NCBI Taxonomy" id="713588"/>
    <lineage>
        <taxon>Bacteria</taxon>
        <taxon>Pseudomonadati</taxon>
        <taxon>Bacteroidota</taxon>
        <taxon>Flavobacteriia</taxon>
        <taxon>Flavobacteriales</taxon>
        <taxon>Weeksellaceae</taxon>
        <taxon>Chryseobacterium group</taxon>
        <taxon>Kaistella</taxon>
    </lineage>
</organism>
<comment type="similarity">
    <text evidence="1">Belongs to the 'phage' integrase family.</text>
</comment>
<evidence type="ECO:0000259" key="5">
    <source>
        <dbReference type="Pfam" id="PF13102"/>
    </source>
</evidence>
<dbReference type="InterPro" id="IPR011010">
    <property type="entry name" value="DNA_brk_join_enz"/>
</dbReference>
<feature type="domain" description="Phage integrase SAM-like" evidence="5">
    <location>
        <begin position="140"/>
        <end position="219"/>
    </location>
</feature>
<dbReference type="Proteomes" id="UP000185839">
    <property type="component" value="Unassembled WGS sequence"/>
</dbReference>
<evidence type="ECO:0000259" key="4">
    <source>
        <dbReference type="Pfam" id="PF00589"/>
    </source>
</evidence>
<dbReference type="Gene3D" id="1.10.150.130">
    <property type="match status" value="1"/>
</dbReference>
<dbReference type="STRING" id="713588.SAMN05421789_11720"/>
<feature type="domain" description="Tyr recombinase" evidence="4">
    <location>
        <begin position="257"/>
        <end position="441"/>
    </location>
</feature>
<dbReference type="PANTHER" id="PTHR30349:SF64">
    <property type="entry name" value="PROPHAGE INTEGRASE INTD-RELATED"/>
    <property type="match status" value="1"/>
</dbReference>
<dbReference type="Pfam" id="PF00589">
    <property type="entry name" value="Phage_integrase"/>
    <property type="match status" value="1"/>
</dbReference>
<dbReference type="RefSeq" id="WP_076388412.1">
    <property type="nucleotide sequence ID" value="NZ_FTOI01000017.1"/>
</dbReference>
<dbReference type="GO" id="GO:0015074">
    <property type="term" value="P:DNA integration"/>
    <property type="evidence" value="ECO:0007669"/>
    <property type="project" value="InterPro"/>
</dbReference>
<evidence type="ECO:0000313" key="7">
    <source>
        <dbReference type="Proteomes" id="UP000185839"/>
    </source>
</evidence>
<protein>
    <submittedName>
        <fullName evidence="6">Site-specific recombinase XerD</fullName>
    </submittedName>
</protein>
<evidence type="ECO:0000256" key="3">
    <source>
        <dbReference type="ARBA" id="ARBA00023172"/>
    </source>
</evidence>
<gene>
    <name evidence="6" type="ORF">SAMN05421789_11720</name>
</gene>
<sequence>MSTLHYKYRSTKNKGYLTARFQYRIDFGEKPKDIYFDALLEDKRFFVDKEYFCKTYKDPILREKEKNSKNLDKRKVASDLDAEENTIRNLVIDQFRAIENPETLTKEWFKDIISEYLHPGFKKKKYQVKIVENDLIAVLDHYKNYKSNLAPNTIKKMGVVKSKLERYESDLNIKLKLTDINTNFRDEFIKWSNEKQYASGTISRDLTFLRTICYYASNELDLEIYNKLERVNAKIEKIKNPFTDNRDNPEEILEAYLTPNEIEEIEKKNDLPEYLDNARDLFLIGYETGQRISDYLRFDKEMLKIIKGVTLINFIQKKTKKQMLLPLSSRVLRILEKRNGEFPRRISDQKFNDYIKLVCEEAKITETVLGVKRVKVLTDPKDEESGIWRGVPGYYPKFELIAGHTARRSFCTNHYGIWPTSDIMYFSGHSTEAMLLQYIKAKPIERAMQIFKNLK</sequence>
<dbReference type="OrthoDB" id="1493636at2"/>
<dbReference type="InterPro" id="IPR010998">
    <property type="entry name" value="Integrase_recombinase_N"/>
</dbReference>
<name>A0A1N7NSZ0_9FLAO</name>
<dbReference type="PANTHER" id="PTHR30349">
    <property type="entry name" value="PHAGE INTEGRASE-RELATED"/>
    <property type="match status" value="1"/>
</dbReference>
<dbReference type="GO" id="GO:0003677">
    <property type="term" value="F:DNA binding"/>
    <property type="evidence" value="ECO:0007669"/>
    <property type="project" value="UniProtKB-KW"/>
</dbReference>
<dbReference type="AlphaFoldDB" id="A0A1N7NSZ0"/>
<dbReference type="Gene3D" id="1.10.443.10">
    <property type="entry name" value="Intergrase catalytic core"/>
    <property type="match status" value="1"/>
</dbReference>
<dbReference type="InterPro" id="IPR013762">
    <property type="entry name" value="Integrase-like_cat_sf"/>
</dbReference>
<proteinExistence type="inferred from homology"/>
<evidence type="ECO:0000256" key="2">
    <source>
        <dbReference type="ARBA" id="ARBA00023125"/>
    </source>
</evidence>
<dbReference type="EMBL" id="FTOI01000017">
    <property type="protein sequence ID" value="SIT01398.1"/>
    <property type="molecule type" value="Genomic_DNA"/>
</dbReference>
<keyword evidence="7" id="KW-1185">Reference proteome</keyword>
<evidence type="ECO:0000313" key="6">
    <source>
        <dbReference type="EMBL" id="SIT01398.1"/>
    </source>
</evidence>
<keyword evidence="2" id="KW-0238">DNA-binding</keyword>
<dbReference type="InterPro" id="IPR050090">
    <property type="entry name" value="Tyrosine_recombinase_XerCD"/>
</dbReference>